<dbReference type="InterPro" id="IPR000192">
    <property type="entry name" value="Aminotrans_V_dom"/>
</dbReference>
<dbReference type="InterPro" id="IPR015422">
    <property type="entry name" value="PyrdxlP-dep_Trfase_small"/>
</dbReference>
<evidence type="ECO:0000256" key="4">
    <source>
        <dbReference type="ARBA" id="ARBA00022679"/>
    </source>
</evidence>
<evidence type="ECO:0000313" key="9">
    <source>
        <dbReference type="Proteomes" id="UP000177177"/>
    </source>
</evidence>
<dbReference type="Gene3D" id="3.40.640.10">
    <property type="entry name" value="Type I PLP-dependent aspartate aminotransferase-like (Major domain)"/>
    <property type="match status" value="1"/>
</dbReference>
<dbReference type="InterPro" id="IPR015424">
    <property type="entry name" value="PyrdxlP-dep_Trfase"/>
</dbReference>
<evidence type="ECO:0000256" key="6">
    <source>
        <dbReference type="ARBA" id="ARBA00050776"/>
    </source>
</evidence>
<dbReference type="EC" id="2.8.1.7" evidence="3"/>
<gene>
    <name evidence="8" type="ORF">A3C92_03310</name>
</gene>
<dbReference type="GO" id="GO:0031071">
    <property type="term" value="F:cysteine desulfurase activity"/>
    <property type="evidence" value="ECO:0007669"/>
    <property type="project" value="UniProtKB-EC"/>
</dbReference>
<dbReference type="SUPFAM" id="SSF53383">
    <property type="entry name" value="PLP-dependent transferases"/>
    <property type="match status" value="1"/>
</dbReference>
<accession>A0A1G2KXM0</accession>
<dbReference type="Gene3D" id="3.90.1150.10">
    <property type="entry name" value="Aspartate Aminotransferase, domain 1"/>
    <property type="match status" value="1"/>
</dbReference>
<evidence type="ECO:0000313" key="8">
    <source>
        <dbReference type="EMBL" id="OHA03272.1"/>
    </source>
</evidence>
<evidence type="ECO:0000256" key="3">
    <source>
        <dbReference type="ARBA" id="ARBA00012239"/>
    </source>
</evidence>
<dbReference type="PANTHER" id="PTHR43586:SF8">
    <property type="entry name" value="CYSTEINE DESULFURASE 1, CHLOROPLASTIC"/>
    <property type="match status" value="1"/>
</dbReference>
<name>A0A1G2KXM0_9BACT</name>
<comment type="caution">
    <text evidence="8">The sequence shown here is derived from an EMBL/GenBank/DDBJ whole genome shotgun (WGS) entry which is preliminary data.</text>
</comment>
<keyword evidence="5" id="KW-0663">Pyridoxal phosphate</keyword>
<evidence type="ECO:0000256" key="5">
    <source>
        <dbReference type="ARBA" id="ARBA00022898"/>
    </source>
</evidence>
<comment type="cofactor">
    <cofactor evidence="1">
        <name>pyridoxal 5'-phosphate</name>
        <dbReference type="ChEBI" id="CHEBI:597326"/>
    </cofactor>
</comment>
<dbReference type="GO" id="GO:0030170">
    <property type="term" value="F:pyridoxal phosphate binding"/>
    <property type="evidence" value="ECO:0007669"/>
    <property type="project" value="InterPro"/>
</dbReference>
<reference evidence="8 9" key="1">
    <citation type="journal article" date="2016" name="Nat. Commun.">
        <title>Thousands of microbial genomes shed light on interconnected biogeochemical processes in an aquifer system.</title>
        <authorList>
            <person name="Anantharaman K."/>
            <person name="Brown C.T."/>
            <person name="Hug L.A."/>
            <person name="Sharon I."/>
            <person name="Castelle C.J."/>
            <person name="Probst A.J."/>
            <person name="Thomas B.C."/>
            <person name="Singh A."/>
            <person name="Wilkins M.J."/>
            <person name="Karaoz U."/>
            <person name="Brodie E.L."/>
            <person name="Williams K.H."/>
            <person name="Hubbard S.S."/>
            <person name="Banfield J.F."/>
        </authorList>
    </citation>
    <scope>NUCLEOTIDE SEQUENCE [LARGE SCALE GENOMIC DNA]</scope>
</reference>
<dbReference type="NCBIfam" id="TIGR01979">
    <property type="entry name" value="sufS"/>
    <property type="match status" value="1"/>
</dbReference>
<sequence length="427" mass="46564">MDFGKAIRKDFPIYGRYAGTGLFCYLDSAATSLKPRVVIDAVKEYYEAYSTNVHRAAYSLAERATEEYEGVRAMVAQLIHAPRADEIIFTRNTTESFNMLARTYAEHFIKTGEGILLTEMEHHGNLIPWQELARRKGITLHFIPIDSATGALVWDAATFGTFLKERNIKLISLTHVSNVLGTINPIAKIAAIAHEAGVIVAVDGAQSAPHLPINVQDLGADFFAFSSHKMLGPTGIGILWGRYDLLEKMPVFMVGGHMIDDVMSTRATYRAPPLKFEAGTPNIAGTIGFGAAVKYLMDLGMDNVRDHEKMLLTAARHRLADIPGISFLGPMDAEDRSGVLAFTLAGVHPHDIGSLCNEAGVMIRVGDHCARPLHKKLGIPASCRASFSVYNDMDDIELFADVLKTVQKKLSAIPVSLSHDAVSAGNN</sequence>
<dbReference type="GO" id="GO:0006534">
    <property type="term" value="P:cysteine metabolic process"/>
    <property type="evidence" value="ECO:0007669"/>
    <property type="project" value="InterPro"/>
</dbReference>
<evidence type="ECO:0000259" key="7">
    <source>
        <dbReference type="Pfam" id="PF00266"/>
    </source>
</evidence>
<dbReference type="CDD" id="cd06453">
    <property type="entry name" value="SufS_like"/>
    <property type="match status" value="1"/>
</dbReference>
<dbReference type="Proteomes" id="UP000177177">
    <property type="component" value="Unassembled WGS sequence"/>
</dbReference>
<dbReference type="InterPro" id="IPR010970">
    <property type="entry name" value="Cys_dSase_SufS"/>
</dbReference>
<comment type="similarity">
    <text evidence="2">Belongs to the class-V pyridoxal-phosphate-dependent aminotransferase family. Csd subfamily.</text>
</comment>
<comment type="catalytic activity">
    <reaction evidence="6">
        <text>(sulfur carrier)-H + L-cysteine = (sulfur carrier)-SH + L-alanine</text>
        <dbReference type="Rhea" id="RHEA:43892"/>
        <dbReference type="Rhea" id="RHEA-COMP:14737"/>
        <dbReference type="Rhea" id="RHEA-COMP:14739"/>
        <dbReference type="ChEBI" id="CHEBI:29917"/>
        <dbReference type="ChEBI" id="CHEBI:35235"/>
        <dbReference type="ChEBI" id="CHEBI:57972"/>
        <dbReference type="ChEBI" id="CHEBI:64428"/>
        <dbReference type="EC" id="2.8.1.7"/>
    </reaction>
</comment>
<dbReference type="PANTHER" id="PTHR43586">
    <property type="entry name" value="CYSTEINE DESULFURASE"/>
    <property type="match status" value="1"/>
</dbReference>
<evidence type="ECO:0000256" key="1">
    <source>
        <dbReference type="ARBA" id="ARBA00001933"/>
    </source>
</evidence>
<dbReference type="Pfam" id="PF00266">
    <property type="entry name" value="Aminotran_5"/>
    <property type="match status" value="1"/>
</dbReference>
<organism evidence="8 9">
    <name type="scientific">Candidatus Sungbacteria bacterium RIFCSPHIGHO2_02_FULL_53_17</name>
    <dbReference type="NCBI Taxonomy" id="1802275"/>
    <lineage>
        <taxon>Bacteria</taxon>
        <taxon>Candidatus Sungiibacteriota</taxon>
    </lineage>
</organism>
<protein>
    <recommendedName>
        <fullName evidence="3">cysteine desulfurase</fullName>
        <ecNumber evidence="3">2.8.1.7</ecNumber>
    </recommendedName>
</protein>
<evidence type="ECO:0000256" key="2">
    <source>
        <dbReference type="ARBA" id="ARBA00010447"/>
    </source>
</evidence>
<feature type="domain" description="Aminotransferase class V" evidence="7">
    <location>
        <begin position="25"/>
        <end position="399"/>
    </location>
</feature>
<dbReference type="InterPro" id="IPR015421">
    <property type="entry name" value="PyrdxlP-dep_Trfase_major"/>
</dbReference>
<dbReference type="EMBL" id="MHQN01000021">
    <property type="protein sequence ID" value="OHA03272.1"/>
    <property type="molecule type" value="Genomic_DNA"/>
</dbReference>
<dbReference type="AlphaFoldDB" id="A0A1G2KXM0"/>
<keyword evidence="4" id="KW-0808">Transferase</keyword>
<proteinExistence type="inferred from homology"/>